<evidence type="ECO:0000256" key="6">
    <source>
        <dbReference type="ARBA" id="ARBA00023136"/>
    </source>
</evidence>
<name>A0A3N1MF83_9PROT</name>
<proteinExistence type="inferred from homology"/>
<keyword evidence="3" id="KW-0813">Transport</keyword>
<feature type="domain" description="Multidrug resistance protein MdtA-like beta-barrel" evidence="11">
    <location>
        <begin position="221"/>
        <end position="299"/>
    </location>
</feature>
<dbReference type="OrthoDB" id="9783047at2"/>
<dbReference type="InterPro" id="IPR006143">
    <property type="entry name" value="RND_pump_MFP"/>
</dbReference>
<keyword evidence="8" id="KW-0732">Signal</keyword>
<evidence type="ECO:0000256" key="2">
    <source>
        <dbReference type="ARBA" id="ARBA00009477"/>
    </source>
</evidence>
<feature type="domain" description="Multidrug resistance protein MdtA-like alpha-helical hairpin" evidence="9">
    <location>
        <begin position="115"/>
        <end position="183"/>
    </location>
</feature>
<dbReference type="AlphaFoldDB" id="A0A3N1MF83"/>
<dbReference type="InterPro" id="IPR058624">
    <property type="entry name" value="MdtA-like_HH"/>
</dbReference>
<dbReference type="NCBIfam" id="TIGR01730">
    <property type="entry name" value="RND_mfp"/>
    <property type="match status" value="1"/>
</dbReference>
<keyword evidence="14" id="KW-1185">Reference proteome</keyword>
<evidence type="ECO:0000259" key="11">
    <source>
        <dbReference type="Pfam" id="PF25944"/>
    </source>
</evidence>
<evidence type="ECO:0000313" key="13">
    <source>
        <dbReference type="EMBL" id="ROQ01785.1"/>
    </source>
</evidence>
<evidence type="ECO:0000259" key="12">
    <source>
        <dbReference type="Pfam" id="PF25967"/>
    </source>
</evidence>
<dbReference type="Pfam" id="PF25967">
    <property type="entry name" value="RND-MFP_C"/>
    <property type="match status" value="1"/>
</dbReference>
<dbReference type="Pfam" id="PF25917">
    <property type="entry name" value="BSH_RND"/>
    <property type="match status" value="1"/>
</dbReference>
<dbReference type="Gene3D" id="2.40.50.100">
    <property type="match status" value="1"/>
</dbReference>
<keyword evidence="6" id="KW-0472">Membrane</keyword>
<comment type="subcellular location">
    <subcellularLocation>
        <location evidence="1">Cell membrane</location>
    </subcellularLocation>
</comment>
<dbReference type="EMBL" id="RJKX01000011">
    <property type="protein sequence ID" value="ROQ01785.1"/>
    <property type="molecule type" value="Genomic_DNA"/>
</dbReference>
<sequence length="389" mass="41978">MKRFFLLAFLVAAAVAGYQWRAEISQMAGLQPPAKPSAPAQPAQARTEPVVMAPVEARDMPVQVATIGRVQAIATVGVKPRVDGEIAEVAFREGQDVKAGEVLFVLDRRSAEATLRAVEANLARDRAQAQQARAEVRRASELTQRDFVSRQRYDQLETTAAVQEAVVRATEAAVENARLTLSYMTIRAPIDGRTGAVALKKGNVVRAADTGTLVTITQIRPIYVSFTATQKDLAEIRRADDQAEIRVEATIPEDTGPAMSGIVTFVDNNIDAATGTIALKATMPNADSRLWPGQFVNVVATLRTEKNAITVPAAALQVGQNGDYLYVVKPDMTASVRTVKVSRVVGERAVIREGLQAGERVVVEGQLRLTEGTRVRDQRAAPATRTPTS</sequence>
<evidence type="ECO:0000313" key="14">
    <source>
        <dbReference type="Proteomes" id="UP000278222"/>
    </source>
</evidence>
<comment type="similarity">
    <text evidence="2">Belongs to the membrane fusion protein (MFP) (TC 8.A.1) family.</text>
</comment>
<evidence type="ECO:0000259" key="10">
    <source>
        <dbReference type="Pfam" id="PF25917"/>
    </source>
</evidence>
<dbReference type="PANTHER" id="PTHR30469:SF36">
    <property type="entry name" value="BLL3903 PROTEIN"/>
    <property type="match status" value="1"/>
</dbReference>
<evidence type="ECO:0000256" key="1">
    <source>
        <dbReference type="ARBA" id="ARBA00004236"/>
    </source>
</evidence>
<feature type="coiled-coil region" evidence="7">
    <location>
        <begin position="108"/>
        <end position="142"/>
    </location>
</feature>
<dbReference type="Pfam" id="PF25876">
    <property type="entry name" value="HH_MFP_RND"/>
    <property type="match status" value="1"/>
</dbReference>
<dbReference type="InterPro" id="IPR058626">
    <property type="entry name" value="MdtA-like_b-barrel"/>
</dbReference>
<evidence type="ECO:0000256" key="8">
    <source>
        <dbReference type="SAM" id="SignalP"/>
    </source>
</evidence>
<dbReference type="Pfam" id="PF25944">
    <property type="entry name" value="Beta-barrel_RND"/>
    <property type="match status" value="1"/>
</dbReference>
<feature type="chain" id="PRO_5018118043" evidence="8">
    <location>
        <begin position="22"/>
        <end position="389"/>
    </location>
</feature>
<dbReference type="GO" id="GO:0015562">
    <property type="term" value="F:efflux transmembrane transporter activity"/>
    <property type="evidence" value="ECO:0007669"/>
    <property type="project" value="TreeGrafter"/>
</dbReference>
<dbReference type="InterPro" id="IPR058625">
    <property type="entry name" value="MdtA-like_BSH"/>
</dbReference>
<evidence type="ECO:0000256" key="7">
    <source>
        <dbReference type="SAM" id="Coils"/>
    </source>
</evidence>
<dbReference type="Gene3D" id="2.40.30.170">
    <property type="match status" value="1"/>
</dbReference>
<dbReference type="SUPFAM" id="SSF111369">
    <property type="entry name" value="HlyD-like secretion proteins"/>
    <property type="match status" value="1"/>
</dbReference>
<evidence type="ECO:0000256" key="5">
    <source>
        <dbReference type="ARBA" id="ARBA00022519"/>
    </source>
</evidence>
<dbReference type="InterPro" id="IPR058627">
    <property type="entry name" value="MdtA-like_C"/>
</dbReference>
<dbReference type="Gene3D" id="1.10.287.470">
    <property type="entry name" value="Helix hairpin bin"/>
    <property type="match status" value="1"/>
</dbReference>
<dbReference type="PANTHER" id="PTHR30469">
    <property type="entry name" value="MULTIDRUG RESISTANCE PROTEIN MDTA"/>
    <property type="match status" value="1"/>
</dbReference>
<comment type="caution">
    <text evidence="13">The sequence shown here is derived from an EMBL/GenBank/DDBJ whole genome shotgun (WGS) entry which is preliminary data.</text>
</comment>
<keyword evidence="5" id="KW-0997">Cell inner membrane</keyword>
<reference evidence="13 14" key="1">
    <citation type="submission" date="2018-11" db="EMBL/GenBank/DDBJ databases">
        <title>Genomic Encyclopedia of Type Strains, Phase IV (KMG-IV): sequencing the most valuable type-strain genomes for metagenomic binning, comparative biology and taxonomic classification.</title>
        <authorList>
            <person name="Goeker M."/>
        </authorList>
    </citation>
    <scope>NUCLEOTIDE SEQUENCE [LARGE SCALE GENOMIC DNA]</scope>
    <source>
        <strain evidence="13 14">DSM 5900</strain>
    </source>
</reference>
<evidence type="ECO:0000256" key="4">
    <source>
        <dbReference type="ARBA" id="ARBA00022475"/>
    </source>
</evidence>
<organism evidence="13 14">
    <name type="scientific">Stella humosa</name>
    <dbReference type="NCBI Taxonomy" id="94"/>
    <lineage>
        <taxon>Bacteria</taxon>
        <taxon>Pseudomonadati</taxon>
        <taxon>Pseudomonadota</taxon>
        <taxon>Alphaproteobacteria</taxon>
        <taxon>Rhodospirillales</taxon>
        <taxon>Stellaceae</taxon>
        <taxon>Stella</taxon>
    </lineage>
</organism>
<accession>A0A3N1MF83</accession>
<feature type="domain" description="Multidrug resistance protein MdtA-like barrel-sandwich hybrid" evidence="10">
    <location>
        <begin position="75"/>
        <end position="217"/>
    </location>
</feature>
<dbReference type="GO" id="GO:1990281">
    <property type="term" value="C:efflux pump complex"/>
    <property type="evidence" value="ECO:0007669"/>
    <property type="project" value="TreeGrafter"/>
</dbReference>
<dbReference type="GO" id="GO:0030313">
    <property type="term" value="C:cell envelope"/>
    <property type="evidence" value="ECO:0007669"/>
    <property type="project" value="UniProtKB-SubCell"/>
</dbReference>
<keyword evidence="4" id="KW-1003">Cell membrane</keyword>
<protein>
    <submittedName>
        <fullName evidence="13">Multidrug efflux system membrane fusion protein</fullName>
    </submittedName>
</protein>
<dbReference type="RefSeq" id="WP_123688514.1">
    <property type="nucleotide sequence ID" value="NZ_AP019700.1"/>
</dbReference>
<feature type="domain" description="Multidrug resistance protein MdtA-like C-terminal permuted SH3" evidence="12">
    <location>
        <begin position="307"/>
        <end position="365"/>
    </location>
</feature>
<keyword evidence="7" id="KW-0175">Coiled coil</keyword>
<evidence type="ECO:0000256" key="3">
    <source>
        <dbReference type="ARBA" id="ARBA00022448"/>
    </source>
</evidence>
<dbReference type="Gene3D" id="2.40.420.20">
    <property type="match status" value="1"/>
</dbReference>
<gene>
    <name evidence="13" type="ORF">EDC65_0972</name>
</gene>
<dbReference type="Proteomes" id="UP000278222">
    <property type="component" value="Unassembled WGS sequence"/>
</dbReference>
<dbReference type="FunFam" id="2.40.420.20:FF:000001">
    <property type="entry name" value="Efflux RND transporter periplasmic adaptor subunit"/>
    <property type="match status" value="1"/>
</dbReference>
<feature type="signal peptide" evidence="8">
    <location>
        <begin position="1"/>
        <end position="21"/>
    </location>
</feature>
<evidence type="ECO:0000259" key="9">
    <source>
        <dbReference type="Pfam" id="PF25876"/>
    </source>
</evidence>